<name>A0A9W8JHF9_9AGAR</name>
<reference evidence="4" key="1">
    <citation type="submission" date="2022-06" db="EMBL/GenBank/DDBJ databases">
        <title>Genome Sequence of Candolleomyces eurysporus.</title>
        <authorList>
            <person name="Buettner E."/>
        </authorList>
    </citation>
    <scope>NUCLEOTIDE SEQUENCE</scope>
    <source>
        <strain evidence="4">VTCC 930004</strain>
    </source>
</reference>
<evidence type="ECO:0000313" key="5">
    <source>
        <dbReference type="Proteomes" id="UP001140091"/>
    </source>
</evidence>
<feature type="compositionally biased region" description="Low complexity" evidence="2">
    <location>
        <begin position="216"/>
        <end position="229"/>
    </location>
</feature>
<dbReference type="GO" id="GO:0000492">
    <property type="term" value="P:box C/D snoRNP assembly"/>
    <property type="evidence" value="ECO:0007669"/>
    <property type="project" value="TreeGrafter"/>
</dbReference>
<gene>
    <name evidence="4" type="ORF">H1R20_g2347</name>
</gene>
<dbReference type="InterPro" id="IPR050734">
    <property type="entry name" value="PIH1/Kintoun_subfamily"/>
</dbReference>
<dbReference type="InterPro" id="IPR012981">
    <property type="entry name" value="PIH1_N"/>
</dbReference>
<evidence type="ECO:0000313" key="4">
    <source>
        <dbReference type="EMBL" id="KAJ2934740.1"/>
    </source>
</evidence>
<dbReference type="OrthoDB" id="5135119at2759"/>
<evidence type="ECO:0000256" key="1">
    <source>
        <dbReference type="ARBA" id="ARBA00008511"/>
    </source>
</evidence>
<dbReference type="GO" id="GO:0006364">
    <property type="term" value="P:rRNA processing"/>
    <property type="evidence" value="ECO:0007669"/>
    <property type="project" value="TreeGrafter"/>
</dbReference>
<protein>
    <recommendedName>
        <fullName evidence="3">PIH1 N-terminal domain-containing protein</fullName>
    </recommendedName>
</protein>
<feature type="region of interest" description="Disordered" evidence="2">
    <location>
        <begin position="12"/>
        <end position="44"/>
    </location>
</feature>
<accession>A0A9W8JHF9</accession>
<proteinExistence type="inferred from homology"/>
<dbReference type="GO" id="GO:0097255">
    <property type="term" value="C:R2TP complex"/>
    <property type="evidence" value="ECO:0007669"/>
    <property type="project" value="TreeGrafter"/>
</dbReference>
<organism evidence="4 5">
    <name type="scientific">Candolleomyces eurysporus</name>
    <dbReference type="NCBI Taxonomy" id="2828524"/>
    <lineage>
        <taxon>Eukaryota</taxon>
        <taxon>Fungi</taxon>
        <taxon>Dikarya</taxon>
        <taxon>Basidiomycota</taxon>
        <taxon>Agaricomycotina</taxon>
        <taxon>Agaricomycetes</taxon>
        <taxon>Agaricomycetidae</taxon>
        <taxon>Agaricales</taxon>
        <taxon>Agaricineae</taxon>
        <taxon>Psathyrellaceae</taxon>
        <taxon>Candolleomyces</taxon>
    </lineage>
</organism>
<sequence>MKVFVNICYDKGVPPPPEGSEDAIQKAMKGESTSPLEGEDEEEEWYVPVVVSEPRLDKDKAGKQSLVVDCVYNSEVRSRTLRDPDFKIFLVELGLQRIEGQTGLTLSRNIGTPNIAAKGKLQPRTVRIPTALLNPPPSSKASSEDVPSALLVEKKTGRKSKGKEKEILDKGKAMDNVNSESKEGGGAQASKRPLIEEIGPGESADAEKPKGILKQPSSASPSTPTAAATKEQEQKSDFMIPIDVSWSWEKLDSGKLQVTIYIPDLTASSITSGQTYLDIEPRRIIVTLTNNESIDIDRSLPDAQLTAKIRDRAKEKADVLARHNKGTTKLTKELEELVIAESDKEVTSMLLLKRERAFDVDAAKAQWFVKDKKLVITL</sequence>
<dbReference type="AlphaFoldDB" id="A0A9W8JHF9"/>
<feature type="region of interest" description="Disordered" evidence="2">
    <location>
        <begin position="129"/>
        <end position="234"/>
    </location>
</feature>
<dbReference type="Proteomes" id="UP001140091">
    <property type="component" value="Unassembled WGS sequence"/>
</dbReference>
<dbReference type="PANTHER" id="PTHR22997:SF0">
    <property type="entry name" value="PIH1 DOMAIN-CONTAINING PROTEIN 1"/>
    <property type="match status" value="1"/>
</dbReference>
<evidence type="ECO:0000256" key="2">
    <source>
        <dbReference type="SAM" id="MobiDB-lite"/>
    </source>
</evidence>
<dbReference type="PANTHER" id="PTHR22997">
    <property type="entry name" value="PIH1 DOMAIN-CONTAINING PROTEIN 1"/>
    <property type="match status" value="1"/>
</dbReference>
<keyword evidence="5" id="KW-1185">Reference proteome</keyword>
<feature type="domain" description="PIH1 N-terminal" evidence="3">
    <location>
        <begin position="2"/>
        <end position="130"/>
    </location>
</feature>
<evidence type="ECO:0000259" key="3">
    <source>
        <dbReference type="Pfam" id="PF08190"/>
    </source>
</evidence>
<dbReference type="GO" id="GO:0005737">
    <property type="term" value="C:cytoplasm"/>
    <property type="evidence" value="ECO:0007669"/>
    <property type="project" value="TreeGrafter"/>
</dbReference>
<dbReference type="GO" id="GO:1990904">
    <property type="term" value="C:ribonucleoprotein complex"/>
    <property type="evidence" value="ECO:0007669"/>
    <property type="project" value="TreeGrafter"/>
</dbReference>
<feature type="non-terminal residue" evidence="4">
    <location>
        <position position="378"/>
    </location>
</feature>
<comment type="caution">
    <text evidence="4">The sequence shown here is derived from an EMBL/GenBank/DDBJ whole genome shotgun (WGS) entry which is preliminary data.</text>
</comment>
<feature type="compositionally biased region" description="Basic and acidic residues" evidence="2">
    <location>
        <begin position="163"/>
        <end position="173"/>
    </location>
</feature>
<dbReference type="Pfam" id="PF08190">
    <property type="entry name" value="PIH1"/>
    <property type="match status" value="1"/>
</dbReference>
<comment type="similarity">
    <text evidence="1">Belongs to the PIH1 family.</text>
</comment>
<dbReference type="EMBL" id="JANBPK010000710">
    <property type="protein sequence ID" value="KAJ2934740.1"/>
    <property type="molecule type" value="Genomic_DNA"/>
</dbReference>